<organism evidence="8 9">
    <name type="scientific">Anncaliia algerae PRA339</name>
    <dbReference type="NCBI Taxonomy" id="1288291"/>
    <lineage>
        <taxon>Eukaryota</taxon>
        <taxon>Fungi</taxon>
        <taxon>Fungi incertae sedis</taxon>
        <taxon>Microsporidia</taxon>
        <taxon>Tubulinosematoidea</taxon>
        <taxon>Tubulinosematidae</taxon>
        <taxon>Anncaliia</taxon>
    </lineage>
</organism>
<feature type="region of interest" description="Disordered" evidence="6">
    <location>
        <begin position="46"/>
        <end position="86"/>
    </location>
</feature>
<dbReference type="EMBL" id="KK365170">
    <property type="protein sequence ID" value="KCZ80625.1"/>
    <property type="molecule type" value="Genomic_DNA"/>
</dbReference>
<gene>
    <name evidence="8" type="ORF">H312_01951</name>
</gene>
<dbReference type="InterPro" id="IPR045124">
    <property type="entry name" value="Su(sable)-like"/>
</dbReference>
<reference evidence="9" key="1">
    <citation type="submission" date="2013-02" db="EMBL/GenBank/DDBJ databases">
        <authorList>
            <consortium name="The Broad Institute Genome Sequencing Platform"/>
            <person name="Cuomo C."/>
            <person name="Becnel J."/>
            <person name="Sanscrainte N."/>
            <person name="Walker B."/>
            <person name="Young S.K."/>
            <person name="Zeng Q."/>
            <person name="Gargeya S."/>
            <person name="Fitzgerald M."/>
            <person name="Haas B."/>
            <person name="Abouelleil A."/>
            <person name="Alvarado L."/>
            <person name="Arachchi H.M."/>
            <person name="Berlin A.M."/>
            <person name="Chapman S.B."/>
            <person name="Dewar J."/>
            <person name="Goldberg J."/>
            <person name="Griggs A."/>
            <person name="Gujja S."/>
            <person name="Hansen M."/>
            <person name="Howarth C."/>
            <person name="Imamovic A."/>
            <person name="Larimer J."/>
            <person name="McCowan C."/>
            <person name="Murphy C."/>
            <person name="Neiman D."/>
            <person name="Pearson M."/>
            <person name="Priest M."/>
            <person name="Roberts A."/>
            <person name="Saif S."/>
            <person name="Shea T."/>
            <person name="Sisk P."/>
            <person name="Sykes S."/>
            <person name="Wortman J."/>
            <person name="Nusbaum C."/>
            <person name="Birren B."/>
        </authorList>
    </citation>
    <scope>NUCLEOTIDE SEQUENCE [LARGE SCALE GENOMIC DNA]</scope>
    <source>
        <strain evidence="9">PRA339</strain>
    </source>
</reference>
<evidence type="ECO:0000313" key="8">
    <source>
        <dbReference type="EMBL" id="KCZ80625.1"/>
    </source>
</evidence>
<dbReference type="Gene3D" id="4.10.1000.10">
    <property type="entry name" value="Zinc finger, CCCH-type"/>
    <property type="match status" value="1"/>
</dbReference>
<dbReference type="PANTHER" id="PTHR13119:SF12">
    <property type="entry name" value="PROTEIN SUPPRESSOR OF SABLE"/>
    <property type="match status" value="1"/>
</dbReference>
<protein>
    <recommendedName>
        <fullName evidence="7">C3H1-type domain-containing protein</fullName>
    </recommendedName>
</protein>
<keyword evidence="3 5" id="KW-0863">Zinc-finger</keyword>
<dbReference type="GO" id="GO:0045892">
    <property type="term" value="P:negative regulation of DNA-templated transcription"/>
    <property type="evidence" value="ECO:0007669"/>
    <property type="project" value="InterPro"/>
</dbReference>
<dbReference type="InterPro" id="IPR036855">
    <property type="entry name" value="Znf_CCCH_sf"/>
</dbReference>
<dbReference type="Pfam" id="PF14608">
    <property type="entry name" value="zf-CCCH_2"/>
    <property type="match status" value="2"/>
</dbReference>
<evidence type="ECO:0000256" key="5">
    <source>
        <dbReference type="PROSITE-ProRule" id="PRU00723"/>
    </source>
</evidence>
<dbReference type="Proteomes" id="UP000030655">
    <property type="component" value="Unassembled WGS sequence"/>
</dbReference>
<dbReference type="SMART" id="SM00356">
    <property type="entry name" value="ZnF_C3H1"/>
    <property type="match status" value="2"/>
</dbReference>
<feature type="compositionally biased region" description="Polar residues" evidence="6">
    <location>
        <begin position="59"/>
        <end position="86"/>
    </location>
</feature>
<evidence type="ECO:0000256" key="3">
    <source>
        <dbReference type="ARBA" id="ARBA00022771"/>
    </source>
</evidence>
<evidence type="ECO:0000256" key="4">
    <source>
        <dbReference type="ARBA" id="ARBA00022833"/>
    </source>
</evidence>
<evidence type="ECO:0000256" key="2">
    <source>
        <dbReference type="ARBA" id="ARBA00022737"/>
    </source>
</evidence>
<dbReference type="AlphaFoldDB" id="A0A059F0E8"/>
<accession>A0A059F0E8</accession>
<dbReference type="PANTHER" id="PTHR13119">
    <property type="entry name" value="ZINC FINGER CCCH DOMAIN-CONTAINING PROTEI"/>
    <property type="match status" value="1"/>
</dbReference>
<dbReference type="STRING" id="1288291.A0A059F0E8"/>
<dbReference type="SUPFAM" id="SSF90229">
    <property type="entry name" value="CCCH zinc finger"/>
    <property type="match status" value="2"/>
</dbReference>
<evidence type="ECO:0000259" key="7">
    <source>
        <dbReference type="PROSITE" id="PS50103"/>
    </source>
</evidence>
<name>A0A059F0E8_9MICR</name>
<keyword evidence="4 5" id="KW-0862">Zinc</keyword>
<dbReference type="PROSITE" id="PS50103">
    <property type="entry name" value="ZF_C3H1"/>
    <property type="match status" value="1"/>
</dbReference>
<dbReference type="InterPro" id="IPR000571">
    <property type="entry name" value="Znf_CCCH"/>
</dbReference>
<keyword evidence="1 5" id="KW-0479">Metal-binding</keyword>
<evidence type="ECO:0000256" key="6">
    <source>
        <dbReference type="SAM" id="MobiDB-lite"/>
    </source>
</evidence>
<dbReference type="GO" id="GO:0005634">
    <property type="term" value="C:nucleus"/>
    <property type="evidence" value="ECO:0007669"/>
    <property type="project" value="TreeGrafter"/>
</dbReference>
<proteinExistence type="predicted"/>
<dbReference type="OrthoDB" id="411372at2759"/>
<dbReference type="VEuPathDB" id="MicrosporidiaDB:H312_01951"/>
<evidence type="ECO:0000313" key="9">
    <source>
        <dbReference type="Proteomes" id="UP000030655"/>
    </source>
</evidence>
<feature type="compositionally biased region" description="Low complexity" evidence="6">
    <location>
        <begin position="47"/>
        <end position="58"/>
    </location>
</feature>
<dbReference type="GO" id="GO:0003723">
    <property type="term" value="F:RNA binding"/>
    <property type="evidence" value="ECO:0007669"/>
    <property type="project" value="InterPro"/>
</dbReference>
<evidence type="ECO:0000256" key="1">
    <source>
        <dbReference type="ARBA" id="ARBA00022723"/>
    </source>
</evidence>
<feature type="domain" description="C3H1-type" evidence="7">
    <location>
        <begin position="92"/>
        <end position="119"/>
    </location>
</feature>
<feature type="zinc finger region" description="C3H1-type" evidence="5">
    <location>
        <begin position="92"/>
        <end position="119"/>
    </location>
</feature>
<keyword evidence="9" id="KW-1185">Reference proteome</keyword>
<dbReference type="HOGENOM" id="CLU_1787354_0_0_1"/>
<dbReference type="GO" id="GO:0008270">
    <property type="term" value="F:zinc ion binding"/>
    <property type="evidence" value="ECO:0007669"/>
    <property type="project" value="UniProtKB-KW"/>
</dbReference>
<reference evidence="8 9" key="2">
    <citation type="submission" date="2014-03" db="EMBL/GenBank/DDBJ databases">
        <title>The Genome Sequence of Anncaliia algerae insect isolate PRA339.</title>
        <authorList>
            <consortium name="The Broad Institute Genome Sequencing Platform"/>
            <consortium name="The Broad Institute Genome Sequencing Center for Infectious Disease"/>
            <person name="Cuomo C."/>
            <person name="Becnel J."/>
            <person name="Sanscrainte N."/>
            <person name="Walker B."/>
            <person name="Young S.K."/>
            <person name="Zeng Q."/>
            <person name="Gargeya S."/>
            <person name="Fitzgerald M."/>
            <person name="Haas B."/>
            <person name="Abouelleil A."/>
            <person name="Alvarado L."/>
            <person name="Arachchi H.M."/>
            <person name="Berlin A.M."/>
            <person name="Chapman S.B."/>
            <person name="Dewar J."/>
            <person name="Goldberg J."/>
            <person name="Griggs A."/>
            <person name="Gujja S."/>
            <person name="Hansen M."/>
            <person name="Howarth C."/>
            <person name="Imamovic A."/>
            <person name="Larimer J."/>
            <person name="McCowan C."/>
            <person name="Murphy C."/>
            <person name="Neiman D."/>
            <person name="Pearson M."/>
            <person name="Priest M."/>
            <person name="Roberts A."/>
            <person name="Saif S."/>
            <person name="Shea T."/>
            <person name="Sisk P."/>
            <person name="Sykes S."/>
            <person name="Wortman J."/>
            <person name="Nusbaum C."/>
            <person name="Birren B."/>
        </authorList>
    </citation>
    <scope>NUCLEOTIDE SEQUENCE [LARGE SCALE GENOMIC DNA]</scope>
    <source>
        <strain evidence="8 9">PRA339</strain>
    </source>
</reference>
<keyword evidence="2" id="KW-0677">Repeat</keyword>
<sequence>MKINLKKMKNIPTRLPKSFLYKYRLPNIDFDSDIVSESNIYNNQEISSSSSNKTYSPSNENINKNYKTPVSSKESKNKSFMTNNSSNKRPYSYKKALCKFFIKNACTKGEECTYSHEVKAFPCHAYHLRDNCTRKNCKFSHLPITIEQLRELKKEEKEEFTFSSLFGENDNLV</sequence>